<reference evidence="1" key="1">
    <citation type="submission" date="2016-10" db="EMBL/GenBank/DDBJ databases">
        <authorList>
            <person name="Benchimol M."/>
            <person name="Almeida L.G."/>
            <person name="Vasconcelos A.T."/>
            <person name="Perreira-Neves A."/>
            <person name="Rosa I.A."/>
            <person name="Tasca T."/>
            <person name="Bogo M.R."/>
            <person name="de Souza W."/>
        </authorList>
    </citation>
    <scope>NUCLEOTIDE SEQUENCE [LARGE SCALE GENOMIC DNA]</scope>
    <source>
        <strain evidence="1">K</strain>
    </source>
</reference>
<keyword evidence="2" id="KW-1185">Reference proteome</keyword>
<dbReference type="AlphaFoldDB" id="A0A1J4J4E2"/>
<organism evidence="1 2">
    <name type="scientific">Tritrichomonas foetus</name>
    <dbReference type="NCBI Taxonomy" id="1144522"/>
    <lineage>
        <taxon>Eukaryota</taxon>
        <taxon>Metamonada</taxon>
        <taxon>Parabasalia</taxon>
        <taxon>Tritrichomonadida</taxon>
        <taxon>Tritrichomonadidae</taxon>
        <taxon>Tritrichomonas</taxon>
    </lineage>
</organism>
<comment type="caution">
    <text evidence="1">The sequence shown here is derived from an EMBL/GenBank/DDBJ whole genome shotgun (WGS) entry which is preliminary data.</text>
</comment>
<dbReference type="VEuPathDB" id="TrichDB:TRFO_11327"/>
<gene>
    <name evidence="1" type="ORF">TRFO_11327</name>
</gene>
<dbReference type="Proteomes" id="UP000179807">
    <property type="component" value="Unassembled WGS sequence"/>
</dbReference>
<sequence length="451" mass="52189">MSHPALEKNPNAPLEDVVLTSTMKAYLNNENVIEYLFRHLEELFDYALTTKYCDFSPKTANTTPYYMARNICQILAPSAATEKLGKRLVESEYVTERLLQYLKSMKEGFNPSTCSHFCNILKALISITKGEYIKIHPEFFFPFLNNPQLNGFSNLLFTILMHCPDLYPIAAERCSEFMRMSKKNEQYYENSFTILNIFSRLYNSKSFNKDAFTVDCAKNLLDATLFSIKSGKKVAFYEGIRFLSSTIRLFDRKSAIARYVKARGKSFYKQHHLYEMEITPTTELNDDLKICVESFPAFFASGASKLYPLLFRPVKPVSGDFGKAFLDYIVSLDETKYANFIDNNNIVELIQKYLPPFPIDEALTESYESIQYTNPHVILLALYIFEGLPSRFPHTEELTDRHTIEEGDETEQNIIPNRYHSESTATKEFSNFVIERVLPYRKLILNFAPEE</sequence>
<accession>A0A1J4J4E2</accession>
<dbReference type="GeneID" id="94830684"/>
<proteinExistence type="predicted"/>
<name>A0A1J4J4E2_9EUKA</name>
<dbReference type="RefSeq" id="XP_068347375.1">
    <property type="nucleotide sequence ID" value="XM_068495980.1"/>
</dbReference>
<protein>
    <submittedName>
        <fullName evidence="1">Uncharacterized protein</fullName>
    </submittedName>
</protein>
<evidence type="ECO:0000313" key="1">
    <source>
        <dbReference type="EMBL" id="OHS94238.1"/>
    </source>
</evidence>
<evidence type="ECO:0000313" key="2">
    <source>
        <dbReference type="Proteomes" id="UP000179807"/>
    </source>
</evidence>
<dbReference type="EMBL" id="MLAK01001337">
    <property type="protein sequence ID" value="OHS94238.1"/>
    <property type="molecule type" value="Genomic_DNA"/>
</dbReference>